<protein>
    <submittedName>
        <fullName evidence="2">Uncharacterized protein</fullName>
    </submittedName>
</protein>
<dbReference type="AlphaFoldDB" id="A0AAP0P1S4"/>
<evidence type="ECO:0000313" key="2">
    <source>
        <dbReference type="EMBL" id="KAK9125665.1"/>
    </source>
</evidence>
<reference evidence="2 3" key="1">
    <citation type="submission" date="2024-01" db="EMBL/GenBank/DDBJ databases">
        <title>Genome assemblies of Stephania.</title>
        <authorList>
            <person name="Yang L."/>
        </authorList>
    </citation>
    <scope>NUCLEOTIDE SEQUENCE [LARGE SCALE GENOMIC DNA]</scope>
    <source>
        <strain evidence="2">JXDWG</strain>
        <tissue evidence="2">Leaf</tissue>
    </source>
</reference>
<comment type="caution">
    <text evidence="2">The sequence shown here is derived from an EMBL/GenBank/DDBJ whole genome shotgun (WGS) entry which is preliminary data.</text>
</comment>
<accession>A0AAP0P1S4</accession>
<feature type="region of interest" description="Disordered" evidence="1">
    <location>
        <begin position="211"/>
        <end position="248"/>
    </location>
</feature>
<name>A0AAP0P1S4_9MAGN</name>
<proteinExistence type="predicted"/>
<dbReference type="EMBL" id="JBBNAG010000006">
    <property type="protein sequence ID" value="KAK9125665.1"/>
    <property type="molecule type" value="Genomic_DNA"/>
</dbReference>
<sequence length="286" mass="33189">MLLCFVAGRQLKGRSREDGKREYDSNSKSKIERVKLTIHHGYFIVFLSRDIHGQRDDHSVEEENDVIPQHYYAKVIAILDNYQGTLYIGEFLESKVDPLARGSWGKLIGNYQGKGFIESKVDTGGEKRYERANKTHSWRHGKSLVMLVKVRDEGIGLTSCERLVRFLKTAKKITRTCFWCTDLVRNNQIRRINLFVVLLVYRSGEKIIGSEEKTERSSVETTRSGRKVKRSGEENTRSEEKTKRSSVETIDLEEKLRDLMKKTLDLELKPRDLEESSDLERKTQDL</sequence>
<gene>
    <name evidence="2" type="ORF">Scep_014511</name>
</gene>
<evidence type="ECO:0000256" key="1">
    <source>
        <dbReference type="SAM" id="MobiDB-lite"/>
    </source>
</evidence>
<organism evidence="2 3">
    <name type="scientific">Stephania cephalantha</name>
    <dbReference type="NCBI Taxonomy" id="152367"/>
    <lineage>
        <taxon>Eukaryota</taxon>
        <taxon>Viridiplantae</taxon>
        <taxon>Streptophyta</taxon>
        <taxon>Embryophyta</taxon>
        <taxon>Tracheophyta</taxon>
        <taxon>Spermatophyta</taxon>
        <taxon>Magnoliopsida</taxon>
        <taxon>Ranunculales</taxon>
        <taxon>Menispermaceae</taxon>
        <taxon>Menispermoideae</taxon>
        <taxon>Cissampelideae</taxon>
        <taxon>Stephania</taxon>
    </lineage>
</organism>
<evidence type="ECO:0000313" key="3">
    <source>
        <dbReference type="Proteomes" id="UP001419268"/>
    </source>
</evidence>
<dbReference type="Proteomes" id="UP001419268">
    <property type="component" value="Unassembled WGS sequence"/>
</dbReference>
<feature type="compositionally biased region" description="Basic and acidic residues" evidence="1">
    <location>
        <begin position="230"/>
        <end position="248"/>
    </location>
</feature>
<keyword evidence="3" id="KW-1185">Reference proteome</keyword>